<dbReference type="InterPro" id="IPR000212">
    <property type="entry name" value="DNA_helicase_UvrD/REP"/>
</dbReference>
<proteinExistence type="predicted"/>
<dbReference type="SUPFAM" id="SSF52540">
    <property type="entry name" value="P-loop containing nucleoside triphosphate hydrolases"/>
    <property type="match status" value="1"/>
</dbReference>
<dbReference type="PANTHER" id="PTHR11070:SF2">
    <property type="entry name" value="ATP-DEPENDENT DNA HELICASE SRS2"/>
    <property type="match status" value="1"/>
</dbReference>
<organism evidence="1 2">
    <name type="scientific">Streptomyces sanyensis</name>
    <dbReference type="NCBI Taxonomy" id="568869"/>
    <lineage>
        <taxon>Bacteria</taxon>
        <taxon>Bacillati</taxon>
        <taxon>Actinomycetota</taxon>
        <taxon>Actinomycetes</taxon>
        <taxon>Kitasatosporales</taxon>
        <taxon>Streptomycetaceae</taxon>
        <taxon>Streptomyces</taxon>
    </lineage>
</organism>
<accession>A0ABP9BHG5</accession>
<evidence type="ECO:0000313" key="1">
    <source>
        <dbReference type="EMBL" id="GAA4795703.1"/>
    </source>
</evidence>
<dbReference type="InterPro" id="IPR027417">
    <property type="entry name" value="P-loop_NTPase"/>
</dbReference>
<comment type="caution">
    <text evidence="1">The sequence shown here is derived from an EMBL/GenBank/DDBJ whole genome shotgun (WGS) entry which is preliminary data.</text>
</comment>
<evidence type="ECO:0008006" key="3">
    <source>
        <dbReference type="Google" id="ProtNLM"/>
    </source>
</evidence>
<dbReference type="EMBL" id="BAABJV010000026">
    <property type="protein sequence ID" value="GAA4795703.1"/>
    <property type="molecule type" value="Genomic_DNA"/>
</dbReference>
<gene>
    <name evidence="1" type="ORF">GCM10023329_55490</name>
</gene>
<sequence length="366" mass="41179">MRFPSLLDLGGDQRTVVELPFRGSHVITGPPGGGKTVMAVYRAWALATAGREVVLLTRYNLLHQYIAQLAPELTGTPRVTTCARWLKALWREKFEREPPRSAEDERRYDWGEMQRSCVLRGVRVTTHLVVDEGQNLPLGFYRLCRVLGVDVTVFADEKQRIGTEETALSEVCRMLGTPDAPLELRHDHRNSREIAMLASEFHMENRTGLPLPTRSGSLPVVMRIPSLDGLLTGITQYFNAHQDRSIGIICRSARTIREIQGGLASRGLAKKTQAYIFDDRYRDTMDFSAHPIRIVSTVSMKGLEFDSVFVPDLDSYTEDPTGVEARLRFLVLCTRAREDLHFAHRGTHEPPITAAIPDALLARHHG</sequence>
<dbReference type="Proteomes" id="UP001501147">
    <property type="component" value="Unassembled WGS sequence"/>
</dbReference>
<dbReference type="Gene3D" id="3.40.50.300">
    <property type="entry name" value="P-loop containing nucleotide triphosphate hydrolases"/>
    <property type="match status" value="2"/>
</dbReference>
<protein>
    <recommendedName>
        <fullName evidence="3">DNA helicase</fullName>
    </recommendedName>
</protein>
<name>A0ABP9BHG5_9ACTN</name>
<reference evidence="2" key="1">
    <citation type="journal article" date="2019" name="Int. J. Syst. Evol. Microbiol.">
        <title>The Global Catalogue of Microorganisms (GCM) 10K type strain sequencing project: providing services to taxonomists for standard genome sequencing and annotation.</title>
        <authorList>
            <consortium name="The Broad Institute Genomics Platform"/>
            <consortium name="The Broad Institute Genome Sequencing Center for Infectious Disease"/>
            <person name="Wu L."/>
            <person name="Ma J."/>
        </authorList>
    </citation>
    <scope>NUCLEOTIDE SEQUENCE [LARGE SCALE GENOMIC DNA]</scope>
    <source>
        <strain evidence="2">JCM 18324</strain>
    </source>
</reference>
<evidence type="ECO:0000313" key="2">
    <source>
        <dbReference type="Proteomes" id="UP001501147"/>
    </source>
</evidence>
<dbReference type="PANTHER" id="PTHR11070">
    <property type="entry name" value="UVRD / RECB / PCRA DNA HELICASE FAMILY MEMBER"/>
    <property type="match status" value="1"/>
</dbReference>
<keyword evidence="2" id="KW-1185">Reference proteome</keyword>